<accession>A0AAV2TM60</accession>
<dbReference type="AlphaFoldDB" id="A0AAV2TM60"/>
<sequence length="173" mass="19512">MSRHKLYFRPPALLLGEAQTHNWRVKTTDHHYSSLSHYPSSETWRSPVARWRMSKIRKTGVWISQWEKLKVDGGLKNGPETVQKNQLAGASGHPGLLGTYPSDTLKIKCRRQNGPNVYVISLIKGATKETPQTSPDGEPMLSKPRGPELVSGNLIQEGLRLISRLVWLLHTDK</sequence>
<proteinExistence type="predicted"/>
<gene>
    <name evidence="1" type="ORF">CDAUBV1_LOCUS13366</name>
</gene>
<reference evidence="1" key="1">
    <citation type="submission" date="2024-06" db="EMBL/GenBank/DDBJ databases">
        <authorList>
            <person name="Liu X."/>
            <person name="Lenzi L."/>
            <person name="Haldenby T S."/>
            <person name="Uol C."/>
        </authorList>
    </citation>
    <scope>NUCLEOTIDE SEQUENCE</scope>
</reference>
<evidence type="ECO:0000313" key="2">
    <source>
        <dbReference type="Proteomes" id="UP001497525"/>
    </source>
</evidence>
<protein>
    <submittedName>
        <fullName evidence="1">Uncharacterized protein</fullName>
    </submittedName>
</protein>
<comment type="caution">
    <text evidence="1">The sequence shown here is derived from an EMBL/GenBank/DDBJ whole genome shotgun (WGS) entry which is preliminary data.</text>
</comment>
<evidence type="ECO:0000313" key="1">
    <source>
        <dbReference type="EMBL" id="CAL5138537.1"/>
    </source>
</evidence>
<organism evidence="1 2">
    <name type="scientific">Calicophoron daubneyi</name>
    <name type="common">Rumen fluke</name>
    <name type="synonym">Paramphistomum daubneyi</name>
    <dbReference type="NCBI Taxonomy" id="300641"/>
    <lineage>
        <taxon>Eukaryota</taxon>
        <taxon>Metazoa</taxon>
        <taxon>Spiralia</taxon>
        <taxon>Lophotrochozoa</taxon>
        <taxon>Platyhelminthes</taxon>
        <taxon>Trematoda</taxon>
        <taxon>Digenea</taxon>
        <taxon>Plagiorchiida</taxon>
        <taxon>Pronocephalata</taxon>
        <taxon>Paramphistomoidea</taxon>
        <taxon>Paramphistomidae</taxon>
        <taxon>Calicophoron</taxon>
    </lineage>
</organism>
<dbReference type="EMBL" id="CAXLJL010000501">
    <property type="protein sequence ID" value="CAL5138537.1"/>
    <property type="molecule type" value="Genomic_DNA"/>
</dbReference>
<dbReference type="Proteomes" id="UP001497525">
    <property type="component" value="Unassembled WGS sequence"/>
</dbReference>
<name>A0AAV2TM60_CALDB</name>